<accession>A0A225DGG4</accession>
<feature type="transmembrane region" description="Helical" evidence="2">
    <location>
        <begin position="384"/>
        <end position="402"/>
    </location>
</feature>
<feature type="transmembrane region" description="Helical" evidence="2">
    <location>
        <begin position="344"/>
        <end position="364"/>
    </location>
</feature>
<feature type="compositionally biased region" description="Pro residues" evidence="1">
    <location>
        <begin position="548"/>
        <end position="557"/>
    </location>
</feature>
<dbReference type="SMART" id="SM00460">
    <property type="entry name" value="TGc"/>
    <property type="match status" value="1"/>
</dbReference>
<comment type="caution">
    <text evidence="4">The sequence shown here is derived from an EMBL/GenBank/DDBJ whole genome shotgun (WGS) entry which is preliminary data.</text>
</comment>
<proteinExistence type="predicted"/>
<evidence type="ECO:0000313" key="4">
    <source>
        <dbReference type="EMBL" id="OWK36446.1"/>
    </source>
</evidence>
<evidence type="ECO:0000313" key="5">
    <source>
        <dbReference type="Proteomes" id="UP000214646"/>
    </source>
</evidence>
<organism evidence="4 5">
    <name type="scientific">Fimbriiglobus ruber</name>
    <dbReference type="NCBI Taxonomy" id="1908690"/>
    <lineage>
        <taxon>Bacteria</taxon>
        <taxon>Pseudomonadati</taxon>
        <taxon>Planctomycetota</taxon>
        <taxon>Planctomycetia</taxon>
        <taxon>Gemmatales</taxon>
        <taxon>Gemmataceae</taxon>
        <taxon>Fimbriiglobus</taxon>
    </lineage>
</organism>
<keyword evidence="2" id="KW-0472">Membrane</keyword>
<dbReference type="EMBL" id="NIDE01000017">
    <property type="protein sequence ID" value="OWK36446.1"/>
    <property type="molecule type" value="Genomic_DNA"/>
</dbReference>
<reference evidence="5" key="1">
    <citation type="submission" date="2017-06" db="EMBL/GenBank/DDBJ databases">
        <title>Genome analysis of Fimbriiglobus ruber SP5, the first member of the order Planctomycetales with confirmed chitinolytic capability.</title>
        <authorList>
            <person name="Ravin N.V."/>
            <person name="Rakitin A.L."/>
            <person name="Ivanova A.A."/>
            <person name="Beletsky A.V."/>
            <person name="Kulichevskaya I.S."/>
            <person name="Mardanov A.V."/>
            <person name="Dedysh S.N."/>
        </authorList>
    </citation>
    <scope>NUCLEOTIDE SEQUENCE [LARGE SCALE GENOMIC DNA]</scope>
    <source>
        <strain evidence="5">SP5</strain>
    </source>
</reference>
<keyword evidence="5" id="KW-1185">Reference proteome</keyword>
<dbReference type="PANTHER" id="PTHR33490">
    <property type="entry name" value="BLR5614 PROTEIN-RELATED"/>
    <property type="match status" value="1"/>
</dbReference>
<sequence length="566" mass="61511">MSRTRLTVLTALGLLLVAVAIGVARWQTGGTRATAPPGQSSWEVTLTATGQLPDDKHGGLVVSTPPDFRHQHIFDETMKSNELVHREGRGVAARGHPTQDVPWKRRPGGAADKGYKLTYTFRCVLGIRRPFTGMKQRTLELDATPDADGTRQSTARIESDSRQVADLARELTGDTTAVADQIRAFYDHVVAMGFEGSDGTATALDCLKAGAGDAAARSRLLVALCRNRGIPARVITGIVLNPDSPPAFHHWAEAWVRAADSPGGRWVPADVTYEHFGTHDWPENYLVVRLDDEPIIRGPGRPTVGVMARPLSDTPPADESRILAFWRVVSFGGLPPSEQQLIRFLLLLPVAGVIISFLRVVVGVPTYGIFSPALLGLIFRNTKALPWGLGIFVATVLVGWLLRRVLDRFNLLLIPRTAILLTMIVAFLMTVLIVASRAGMGVTHYLALFPLVILTHMVERFWTVEAEDGTRASFRTLLGTVVVATIVALAVSPDAVGWWLFTFPETLAAIVAVCLLLGRYTGYRVTELYRFQDIIEFQNEAPPAVTSPEPPPSPAVAPPASGEGQP</sequence>
<dbReference type="InterPro" id="IPR038765">
    <property type="entry name" value="Papain-like_cys_pep_sf"/>
</dbReference>
<feature type="region of interest" description="Disordered" evidence="1">
    <location>
        <begin position="542"/>
        <end position="566"/>
    </location>
</feature>
<dbReference type="OrthoDB" id="253840at2"/>
<feature type="transmembrane region" description="Helical" evidence="2">
    <location>
        <begin position="474"/>
        <end position="492"/>
    </location>
</feature>
<feature type="transmembrane region" description="Helical" evidence="2">
    <location>
        <begin position="442"/>
        <end position="462"/>
    </location>
</feature>
<evidence type="ECO:0000259" key="3">
    <source>
        <dbReference type="SMART" id="SM00460"/>
    </source>
</evidence>
<dbReference type="Proteomes" id="UP000214646">
    <property type="component" value="Unassembled WGS sequence"/>
</dbReference>
<feature type="transmembrane region" description="Helical" evidence="2">
    <location>
        <begin position="498"/>
        <end position="518"/>
    </location>
</feature>
<dbReference type="RefSeq" id="WP_088259446.1">
    <property type="nucleotide sequence ID" value="NZ_NIDE01000017.1"/>
</dbReference>
<dbReference type="InterPro" id="IPR002931">
    <property type="entry name" value="Transglutaminase-like"/>
</dbReference>
<dbReference type="Gene3D" id="3.10.620.30">
    <property type="match status" value="1"/>
</dbReference>
<dbReference type="Pfam" id="PF01841">
    <property type="entry name" value="Transglut_core"/>
    <property type="match status" value="1"/>
</dbReference>
<dbReference type="SUPFAM" id="SSF54001">
    <property type="entry name" value="Cysteine proteinases"/>
    <property type="match status" value="1"/>
</dbReference>
<gene>
    <name evidence="4" type="ORF">FRUB_09009</name>
</gene>
<dbReference type="AlphaFoldDB" id="A0A225DGG4"/>
<keyword evidence="2" id="KW-0812">Transmembrane</keyword>
<dbReference type="Pfam" id="PF14402">
    <property type="entry name" value="7TM_transglut"/>
    <property type="match status" value="1"/>
</dbReference>
<name>A0A225DGG4_9BACT</name>
<evidence type="ECO:0000256" key="1">
    <source>
        <dbReference type="SAM" id="MobiDB-lite"/>
    </source>
</evidence>
<evidence type="ECO:0000256" key="2">
    <source>
        <dbReference type="SAM" id="Phobius"/>
    </source>
</evidence>
<feature type="transmembrane region" description="Helical" evidence="2">
    <location>
        <begin position="414"/>
        <end position="436"/>
    </location>
</feature>
<protein>
    <recommendedName>
        <fullName evidence="3">Transglutaminase-like domain-containing protein</fullName>
    </recommendedName>
</protein>
<feature type="domain" description="Transglutaminase-like" evidence="3">
    <location>
        <begin position="206"/>
        <end position="273"/>
    </location>
</feature>
<keyword evidence="2" id="KW-1133">Transmembrane helix</keyword>
<dbReference type="InterPro" id="IPR025840">
    <property type="entry name" value="7TM_transglut"/>
</dbReference>